<comment type="caution">
    <text evidence="1">The sequence shown here is derived from an EMBL/GenBank/DDBJ whole genome shotgun (WGS) entry which is preliminary data.</text>
</comment>
<organism evidence="1 2">
    <name type="scientific">Vermiconidia calcicola</name>
    <dbReference type="NCBI Taxonomy" id="1690605"/>
    <lineage>
        <taxon>Eukaryota</taxon>
        <taxon>Fungi</taxon>
        <taxon>Dikarya</taxon>
        <taxon>Ascomycota</taxon>
        <taxon>Pezizomycotina</taxon>
        <taxon>Dothideomycetes</taxon>
        <taxon>Dothideomycetidae</taxon>
        <taxon>Mycosphaerellales</taxon>
        <taxon>Extremaceae</taxon>
        <taxon>Vermiconidia</taxon>
    </lineage>
</organism>
<dbReference type="EMBL" id="JAUTXU010000168">
    <property type="protein sequence ID" value="KAK3701823.1"/>
    <property type="molecule type" value="Genomic_DNA"/>
</dbReference>
<evidence type="ECO:0000313" key="1">
    <source>
        <dbReference type="EMBL" id="KAK3701823.1"/>
    </source>
</evidence>
<evidence type="ECO:0000313" key="2">
    <source>
        <dbReference type="Proteomes" id="UP001281147"/>
    </source>
</evidence>
<reference evidence="1" key="1">
    <citation type="submission" date="2023-07" db="EMBL/GenBank/DDBJ databases">
        <title>Black Yeasts Isolated from many extreme environments.</title>
        <authorList>
            <person name="Coleine C."/>
            <person name="Stajich J.E."/>
            <person name="Selbmann L."/>
        </authorList>
    </citation>
    <scope>NUCLEOTIDE SEQUENCE</scope>
    <source>
        <strain evidence="1">CCFEE 5714</strain>
    </source>
</reference>
<keyword evidence="2" id="KW-1185">Reference proteome</keyword>
<sequence length="608" mass="67461">MSTKQAMFPTHAVSLTKHPASLPEKHIPDDIDHAKVASASLRRLEDLQIEDLTDNAIWRDLLAFTGTLRTFFGPTSVNKVWLELSQKQQPGQFTIIPNSSRIVRLGSKVCWVEARFSFDVFGKLPARCSGSIGLVPDSASPEEWKIWLLITILEQPHGFPDVDDLRPATEALKPALGTTNGTSEDLRSVDCIVVGASIAGLCMGARLHAMGLSYAVVEKQAEVGDNWLLDRYESLKLHTSKGYNQMPGEPRTFGPEDPYNLGMADLAHGLRRFVKTFGINTMLSTTLQSGFYDEKTKHWTLELRRKGAPVTLKAHHVVLAVGNMGVRPNMPHLSNRERFKGDILHGIHWRNATPWRGKRGVCVGSANTAHGVIADMARADFESITMIQRSRTFLLPTSTFGALVDPVFNEETSVPDSDRMLLAYPLPVQRLMAMKGIEMCAEATPEYFDRVEAQGWEVESNGDLWGLMYDREGGHFFDLGSAELVANGTVKVRCDVLPVAYTESGLEMSDGSHIDADVIVFATGYRANVRETASRLFGSAVGERLEDFWQCDEEGESRGAWKYTGHPGLWYTGHGFAHARYYSRFVAMHIKADIDGRPIETYTATPTA</sequence>
<proteinExistence type="predicted"/>
<gene>
    <name evidence="1" type="ORF">LTR37_015245</name>
</gene>
<accession>A0ACC3MU06</accession>
<protein>
    <submittedName>
        <fullName evidence="1">Uncharacterized protein</fullName>
    </submittedName>
</protein>
<name>A0ACC3MU06_9PEZI</name>
<dbReference type="Proteomes" id="UP001281147">
    <property type="component" value="Unassembled WGS sequence"/>
</dbReference>